<dbReference type="NCBIfam" id="TIGR00430">
    <property type="entry name" value="Q_tRNA_tgt"/>
    <property type="match status" value="1"/>
</dbReference>
<organism evidence="5">
    <name type="scientific">marine sediment metagenome</name>
    <dbReference type="NCBI Taxonomy" id="412755"/>
    <lineage>
        <taxon>unclassified sequences</taxon>
        <taxon>metagenomes</taxon>
        <taxon>ecological metagenomes</taxon>
    </lineage>
</organism>
<reference evidence="5" key="1">
    <citation type="journal article" date="2015" name="Nature">
        <title>Complex archaea that bridge the gap between prokaryotes and eukaryotes.</title>
        <authorList>
            <person name="Spang A."/>
            <person name="Saw J.H."/>
            <person name="Jorgensen S.L."/>
            <person name="Zaremba-Niedzwiedzka K."/>
            <person name="Martijn J."/>
            <person name="Lind A.E."/>
            <person name="van Eijk R."/>
            <person name="Schleper C."/>
            <person name="Guy L."/>
            <person name="Ettema T.J."/>
        </authorList>
    </citation>
    <scope>NUCLEOTIDE SEQUENCE</scope>
</reference>
<evidence type="ECO:0000313" key="5">
    <source>
        <dbReference type="EMBL" id="KKN54476.1"/>
    </source>
</evidence>
<dbReference type="EMBL" id="LAZR01000927">
    <property type="protein sequence ID" value="KKN54476.1"/>
    <property type="molecule type" value="Genomic_DNA"/>
</dbReference>
<dbReference type="GO" id="GO:0008479">
    <property type="term" value="F:tRNA-guanosine(34) queuine transglycosylase activity"/>
    <property type="evidence" value="ECO:0007669"/>
    <property type="project" value="InterPro"/>
</dbReference>
<dbReference type="InterPro" id="IPR050076">
    <property type="entry name" value="ArchSynthase1/Queuine_TRR"/>
</dbReference>
<dbReference type="InterPro" id="IPR036511">
    <property type="entry name" value="TGT-like_sf"/>
</dbReference>
<dbReference type="Gene3D" id="3.20.20.105">
    <property type="entry name" value="Queuine tRNA-ribosyltransferase-like"/>
    <property type="match status" value="1"/>
</dbReference>
<dbReference type="HAMAP" id="MF_00168">
    <property type="entry name" value="Q_tRNA_Tgt"/>
    <property type="match status" value="1"/>
</dbReference>
<evidence type="ECO:0000256" key="3">
    <source>
        <dbReference type="ARBA" id="ARBA00022694"/>
    </source>
</evidence>
<dbReference type="Pfam" id="PF01702">
    <property type="entry name" value="TGT"/>
    <property type="match status" value="1"/>
</dbReference>
<sequence>MKKTFEIKASDSDSSARTGIIHTQHGTIETPAFAPVASQGTVKGLPHSLLQNLGAQLMLVNAYHLYLRPGIETISKLGGIHSFISWQKPVLSDSGGFQIYSLSPLVKVKREGVEFSSHLDGTKIFLSPEDVVDIQTKLCSDIIMALDHFHPFPSSEEKVKEAVKLTTHWAQRSKTHFLQQDSSQLLWGITQGSVYWNLRKQSIEDLIKIDFDGYALGGLGIGEPKSQFAEITERADSLLPKEKPRYLMGIGYISDILEAVERGIDFFDCVLPTRNARNGTLFTSKGKIVIKNVKYAQDQRPLDEDCSCYTCQNFSRAYLRHLYERQEISSAILNTIHNLHFYLDIFRKIRQSIQSNAYNRFKRSIIKQREE</sequence>
<evidence type="ECO:0000259" key="4">
    <source>
        <dbReference type="Pfam" id="PF01702"/>
    </source>
</evidence>
<dbReference type="SUPFAM" id="SSF51713">
    <property type="entry name" value="tRNA-guanine transglycosylase"/>
    <property type="match status" value="1"/>
</dbReference>
<dbReference type="GO" id="GO:0008616">
    <property type="term" value="P:tRNA queuosine(34) biosynthetic process"/>
    <property type="evidence" value="ECO:0007669"/>
    <property type="project" value="TreeGrafter"/>
</dbReference>
<protein>
    <recommendedName>
        <fullName evidence="4">tRNA-guanine(15) transglycosylase-like domain-containing protein</fullName>
    </recommendedName>
</protein>
<evidence type="ECO:0000256" key="2">
    <source>
        <dbReference type="ARBA" id="ARBA00022679"/>
    </source>
</evidence>
<feature type="domain" description="tRNA-guanine(15) transglycosylase-like" evidence="4">
    <location>
        <begin position="14"/>
        <end position="370"/>
    </location>
</feature>
<dbReference type="InterPro" id="IPR002616">
    <property type="entry name" value="tRNA_ribo_trans-like"/>
</dbReference>
<accession>A0A0F9TZB7</accession>
<keyword evidence="3" id="KW-0819">tRNA processing</keyword>
<dbReference type="InterPro" id="IPR004803">
    <property type="entry name" value="TGT"/>
</dbReference>
<comment type="caution">
    <text evidence="5">The sequence shown here is derived from an EMBL/GenBank/DDBJ whole genome shotgun (WGS) entry which is preliminary data.</text>
</comment>
<gene>
    <name evidence="5" type="ORF">LCGC14_0591860</name>
</gene>
<proteinExistence type="inferred from homology"/>
<evidence type="ECO:0000256" key="1">
    <source>
        <dbReference type="ARBA" id="ARBA00022676"/>
    </source>
</evidence>
<dbReference type="PANTHER" id="PTHR46499:SF1">
    <property type="entry name" value="QUEUINE TRNA-RIBOSYLTRANSFERASE"/>
    <property type="match status" value="1"/>
</dbReference>
<dbReference type="AlphaFoldDB" id="A0A0F9TZB7"/>
<keyword evidence="1" id="KW-0328">Glycosyltransferase</keyword>
<keyword evidence="2" id="KW-0808">Transferase</keyword>
<name>A0A0F9TZB7_9ZZZZ</name>
<dbReference type="GO" id="GO:0005829">
    <property type="term" value="C:cytosol"/>
    <property type="evidence" value="ECO:0007669"/>
    <property type="project" value="TreeGrafter"/>
</dbReference>
<dbReference type="PANTHER" id="PTHR46499">
    <property type="entry name" value="QUEUINE TRNA-RIBOSYLTRANSFERASE"/>
    <property type="match status" value="1"/>
</dbReference>
<dbReference type="NCBIfam" id="TIGR00449">
    <property type="entry name" value="tgt_general"/>
    <property type="match status" value="1"/>
</dbReference>